<feature type="region of interest" description="Disordered" evidence="1">
    <location>
        <begin position="506"/>
        <end position="525"/>
    </location>
</feature>
<gene>
    <name evidence="3" type="primary">LOC115756521</name>
</gene>
<dbReference type="KEGG" id="rarg:115756521"/>
<evidence type="ECO:0000313" key="2">
    <source>
        <dbReference type="Proteomes" id="UP000827889"/>
    </source>
</evidence>
<dbReference type="PANTHER" id="PTHR37261">
    <property type="entry name" value="40S RIBOSOMAL PROTEIN S27"/>
    <property type="match status" value="1"/>
</dbReference>
<evidence type="ECO:0000256" key="1">
    <source>
        <dbReference type="SAM" id="MobiDB-lite"/>
    </source>
</evidence>
<name>A0A8B8R0T3_9MYRT</name>
<organism evidence="2 3">
    <name type="scientific">Rhodamnia argentea</name>
    <dbReference type="NCBI Taxonomy" id="178133"/>
    <lineage>
        <taxon>Eukaryota</taxon>
        <taxon>Viridiplantae</taxon>
        <taxon>Streptophyta</taxon>
        <taxon>Embryophyta</taxon>
        <taxon>Tracheophyta</taxon>
        <taxon>Spermatophyta</taxon>
        <taxon>Magnoliopsida</taxon>
        <taxon>eudicotyledons</taxon>
        <taxon>Gunneridae</taxon>
        <taxon>Pentapetalae</taxon>
        <taxon>rosids</taxon>
        <taxon>malvids</taxon>
        <taxon>Myrtales</taxon>
        <taxon>Myrtaceae</taxon>
        <taxon>Myrtoideae</taxon>
        <taxon>Myrteae</taxon>
        <taxon>Australasian group</taxon>
        <taxon>Rhodamnia</taxon>
    </lineage>
</organism>
<dbReference type="AlphaFoldDB" id="A0A8B8R0T3"/>
<accession>A0A8B8R0T3</accession>
<protein>
    <submittedName>
        <fullName evidence="3">Uncharacterized protein LOC115756521</fullName>
    </submittedName>
</protein>
<proteinExistence type="predicted"/>
<dbReference type="GeneID" id="115756521"/>
<sequence>MGSIAGEDADWNGVATSWAISAGRLAGSVTVESPLSPIDDSVVGSATKTPLVLRPPSPDRGPCEITICFTRRHEVRQVYVRSTARVYEIYYAPKQQTGNEYLCTVRCGIADWDEASVDEFAEQRSKSEINLNAGEDDWVEVKVPSSSFEANRNVATSLKSSVKMDFYEATAEITDADPCTSLTIRLLSVQSGDCVYIGEIYVFAEPVESNFEDEDRQLGTAAGTSLMAMLVPSILQLSKMKNAGQAQDKDASAMRDIQNFPPAGSETTEPDLSSKVTVTADVANRDARVTGFSDTQHMDRVISEPAQETVRETDTDWQQDVSYRRFEHVLEQLISRVSRIESLCLRFEENLIKPISSIEARLQRVEEQLEVINHKVVSSGMQTCKRFSAPECCFSESNITSLYESNNEECHSDRDSLDILPIPHDDSCDTVSTSQLLPNLTISAPDFPHGEDDEESHVLLQQVPDSPKEKPRPALSIDDALASALAGFASSITSCPPNYTQSLAVKAPEFSSEDEENFDERISPDIPFDGAQNSVCLTDGMEFAMDSISSVLPSGDGENNTDRTGIRNYGCSEKIGEESDYQLSFDKRKWYVLVTGDDHERDQRNVPEEASSKVRCVLAGEDTDVKDETAREQIDGSPRLVKEVESVDCIRAFEAANGKSDGGILHDILKSSQAACAVDFKTPILDVKFIPQEKSDSQYLLKALWNEMPGSNVTLPCDDKSCDSYGEQDDLIAVDNAESRDHAASCCFTVDFDYCGLLDSPVSEDAEKLQDNLASSHNVLASDSLI</sequence>
<dbReference type="PANTHER" id="PTHR37261:SF1">
    <property type="entry name" value="40S RIBOSOMAL PROTEIN S27"/>
    <property type="match status" value="1"/>
</dbReference>
<evidence type="ECO:0000313" key="3">
    <source>
        <dbReference type="RefSeq" id="XP_030552208.2"/>
    </source>
</evidence>
<dbReference type="RefSeq" id="XP_030552208.2">
    <property type="nucleotide sequence ID" value="XM_030696348.2"/>
</dbReference>
<reference evidence="3" key="1">
    <citation type="submission" date="2025-08" db="UniProtKB">
        <authorList>
            <consortium name="RefSeq"/>
        </authorList>
    </citation>
    <scope>IDENTIFICATION</scope>
    <source>
        <tissue evidence="3">Leaf</tissue>
    </source>
</reference>
<dbReference type="Proteomes" id="UP000827889">
    <property type="component" value="Chromosome 8"/>
</dbReference>
<keyword evidence="2" id="KW-1185">Reference proteome</keyword>